<comment type="caution">
    <text evidence="1">The sequence shown here is derived from an EMBL/GenBank/DDBJ whole genome shotgun (WGS) entry which is preliminary data.</text>
</comment>
<sequence>MQVPKSQLTPLELKNHPTAVLQRQDGIFQLRCIPLFRLRDTPLRSVYRLYEYMCAGFHTQVQYETEYFYFHPDSARWSVEEIPDPEDSHQQRYAFVASIVEALVAAFNWRLCLGLQRDRSRLSFGEMELHPPRRIRSPEWAVAVPPLPEPLIIADNVDRHKTPFEARNIMGVNNGHMYSI</sequence>
<evidence type="ECO:0000313" key="2">
    <source>
        <dbReference type="Proteomes" id="UP000664521"/>
    </source>
</evidence>
<dbReference type="EMBL" id="CAJPDS010000050">
    <property type="protein sequence ID" value="CAF9929024.1"/>
    <property type="molecule type" value="Genomic_DNA"/>
</dbReference>
<evidence type="ECO:0000313" key="1">
    <source>
        <dbReference type="EMBL" id="CAF9929024.1"/>
    </source>
</evidence>
<accession>A0A8H3FTH2</accession>
<dbReference type="OrthoDB" id="5422293at2759"/>
<dbReference type="AlphaFoldDB" id="A0A8H3FTH2"/>
<dbReference type="Proteomes" id="UP000664521">
    <property type="component" value="Unassembled WGS sequence"/>
</dbReference>
<gene>
    <name evidence="1" type="ORF">HETSPECPRED_007261</name>
</gene>
<protein>
    <submittedName>
        <fullName evidence="1">Uncharacterized protein</fullName>
    </submittedName>
</protein>
<organism evidence="1 2">
    <name type="scientific">Heterodermia speciosa</name>
    <dbReference type="NCBI Taxonomy" id="116794"/>
    <lineage>
        <taxon>Eukaryota</taxon>
        <taxon>Fungi</taxon>
        <taxon>Dikarya</taxon>
        <taxon>Ascomycota</taxon>
        <taxon>Pezizomycotina</taxon>
        <taxon>Lecanoromycetes</taxon>
        <taxon>OSLEUM clade</taxon>
        <taxon>Lecanoromycetidae</taxon>
        <taxon>Caliciales</taxon>
        <taxon>Physciaceae</taxon>
        <taxon>Heterodermia</taxon>
    </lineage>
</organism>
<reference evidence="1" key="1">
    <citation type="submission" date="2021-03" db="EMBL/GenBank/DDBJ databases">
        <authorList>
            <person name="Tagirdzhanova G."/>
        </authorList>
    </citation>
    <scope>NUCLEOTIDE SEQUENCE</scope>
</reference>
<name>A0A8H3FTH2_9LECA</name>
<proteinExistence type="predicted"/>
<keyword evidence="2" id="KW-1185">Reference proteome</keyword>